<keyword evidence="4 5" id="KW-0067">ATP-binding</keyword>
<evidence type="ECO:0000256" key="2">
    <source>
        <dbReference type="ARBA" id="ARBA00022741"/>
    </source>
</evidence>
<evidence type="ECO:0000256" key="1">
    <source>
        <dbReference type="ARBA" id="ARBA00022679"/>
    </source>
</evidence>
<evidence type="ECO:0000259" key="7">
    <source>
        <dbReference type="PROSITE" id="PS50011"/>
    </source>
</evidence>
<dbReference type="PROSITE" id="PS00107">
    <property type="entry name" value="PROTEIN_KINASE_ATP"/>
    <property type="match status" value="1"/>
</dbReference>
<feature type="compositionally biased region" description="Low complexity" evidence="6">
    <location>
        <begin position="526"/>
        <end position="544"/>
    </location>
</feature>
<dbReference type="Gene3D" id="3.30.200.20">
    <property type="entry name" value="Phosphorylase Kinase, domain 1"/>
    <property type="match status" value="1"/>
</dbReference>
<organism evidence="8 9">
    <name type="scientific">Nonomuraea maheshkhaliensis</name>
    <dbReference type="NCBI Taxonomy" id="419590"/>
    <lineage>
        <taxon>Bacteria</taxon>
        <taxon>Bacillati</taxon>
        <taxon>Actinomycetota</taxon>
        <taxon>Actinomycetes</taxon>
        <taxon>Streptosporangiales</taxon>
        <taxon>Streptosporangiaceae</taxon>
        <taxon>Nonomuraea</taxon>
    </lineage>
</organism>
<dbReference type="InterPro" id="IPR008271">
    <property type="entry name" value="Ser/Thr_kinase_AS"/>
</dbReference>
<feature type="binding site" evidence="5">
    <location>
        <position position="54"/>
    </location>
    <ligand>
        <name>ATP</name>
        <dbReference type="ChEBI" id="CHEBI:30616"/>
    </ligand>
</feature>
<evidence type="ECO:0000256" key="3">
    <source>
        <dbReference type="ARBA" id="ARBA00022777"/>
    </source>
</evidence>
<dbReference type="CDD" id="cd14014">
    <property type="entry name" value="STKc_PknB_like"/>
    <property type="match status" value="1"/>
</dbReference>
<dbReference type="EMBL" id="BAAAMU010000044">
    <property type="protein sequence ID" value="GAA1651202.1"/>
    <property type="molecule type" value="Genomic_DNA"/>
</dbReference>
<dbReference type="SUPFAM" id="SSF56112">
    <property type="entry name" value="Protein kinase-like (PK-like)"/>
    <property type="match status" value="1"/>
</dbReference>
<keyword evidence="1" id="KW-0808">Transferase</keyword>
<feature type="compositionally biased region" description="Basic residues" evidence="6">
    <location>
        <begin position="389"/>
        <end position="400"/>
    </location>
</feature>
<dbReference type="SMART" id="SM00220">
    <property type="entry name" value="S_TKc"/>
    <property type="match status" value="1"/>
</dbReference>
<evidence type="ECO:0000313" key="8">
    <source>
        <dbReference type="EMBL" id="GAA1651202.1"/>
    </source>
</evidence>
<dbReference type="PANTHER" id="PTHR43289:SF34">
    <property type="entry name" value="SERINE_THREONINE-PROTEIN KINASE YBDM-RELATED"/>
    <property type="match status" value="1"/>
</dbReference>
<dbReference type="Gene3D" id="1.10.510.10">
    <property type="entry name" value="Transferase(Phosphotransferase) domain 1"/>
    <property type="match status" value="1"/>
</dbReference>
<feature type="compositionally biased region" description="Low complexity" evidence="6">
    <location>
        <begin position="569"/>
        <end position="584"/>
    </location>
</feature>
<feature type="compositionally biased region" description="Gly residues" evidence="6">
    <location>
        <begin position="340"/>
        <end position="367"/>
    </location>
</feature>
<keyword evidence="9" id="KW-1185">Reference proteome</keyword>
<dbReference type="Proteomes" id="UP001500064">
    <property type="component" value="Unassembled WGS sequence"/>
</dbReference>
<feature type="region of interest" description="Disordered" evidence="6">
    <location>
        <begin position="491"/>
        <end position="584"/>
    </location>
</feature>
<evidence type="ECO:0000256" key="6">
    <source>
        <dbReference type="SAM" id="MobiDB-lite"/>
    </source>
</evidence>
<comment type="caution">
    <text evidence="8">The sequence shown here is derived from an EMBL/GenBank/DDBJ whole genome shotgun (WGS) entry which is preliminary data.</text>
</comment>
<dbReference type="Pfam" id="PF00069">
    <property type="entry name" value="Pkinase"/>
    <property type="match status" value="1"/>
</dbReference>
<dbReference type="PANTHER" id="PTHR43289">
    <property type="entry name" value="MITOGEN-ACTIVATED PROTEIN KINASE KINASE KINASE 20-RELATED"/>
    <property type="match status" value="1"/>
</dbReference>
<evidence type="ECO:0000313" key="9">
    <source>
        <dbReference type="Proteomes" id="UP001500064"/>
    </source>
</evidence>
<reference evidence="8 9" key="1">
    <citation type="journal article" date="2019" name="Int. J. Syst. Evol. Microbiol.">
        <title>The Global Catalogue of Microorganisms (GCM) 10K type strain sequencing project: providing services to taxonomists for standard genome sequencing and annotation.</title>
        <authorList>
            <consortium name="The Broad Institute Genomics Platform"/>
            <consortium name="The Broad Institute Genome Sequencing Center for Infectious Disease"/>
            <person name="Wu L."/>
            <person name="Ma J."/>
        </authorList>
    </citation>
    <scope>NUCLEOTIDE SEQUENCE [LARGE SCALE GENOMIC DNA]</scope>
    <source>
        <strain evidence="8 9">JCM 13929</strain>
    </source>
</reference>
<evidence type="ECO:0000256" key="4">
    <source>
        <dbReference type="ARBA" id="ARBA00022840"/>
    </source>
</evidence>
<feature type="region of interest" description="Disordered" evidence="6">
    <location>
        <begin position="311"/>
        <end position="400"/>
    </location>
</feature>
<sequence length="584" mass="59402">MARGARDMPAGVRPLTVGDPVIIGRYLLLGRLGTGGMGVVYLAEHPQGGLVALKTPHAVHLNDATLRARFAEEVAFSRRLVPFCTAAVVEDGTDEDRPYLVTEYIPGPALSQVVKAEGPLPPDLAYGVALGVAAALVAVHEAGLVHRDLKPGNVLLSPRGPRVIDFGIARDVDTLSAHTQAGQVMGSPGWVAPERLTGGSAVPASDVFAWGCLVAFAAGGHHPFGGGETDVLTRRILFDPPRVENVPALLRPAVEAALAKEPGDRPRAADLLRALLAAGGVGDPWDLRHSVAEVLAEIWTPVPYPAGGGLVRLARSPGDPEASGDEDGPFMDRSEAGSVWGQGSGGGPDDAAPGSGGRSGGAATGRGGGRDEDRAEDRAESRAGGKGRSGARGRGSRAKSRAQLSHATFAALATVSIAALTVIAASAGDGMAMGGDALLPADPPAVQPQSSAGSTVRPAITTRNPPPVRLATTALPSPATPTVFVTRTRTTSPVSVLTPGRERDRRRSVVPTSHTFGPGDPGGNDPGECANPAARRRGNAAAGRDCPRPSGSITTIPQDGPGESPGPTPTVTTTPTPTGGTTAP</sequence>
<dbReference type="PROSITE" id="PS00108">
    <property type="entry name" value="PROTEIN_KINASE_ST"/>
    <property type="match status" value="1"/>
</dbReference>
<name>A0ABN2FLU0_9ACTN</name>
<proteinExistence type="predicted"/>
<feature type="compositionally biased region" description="Basic and acidic residues" evidence="6">
    <location>
        <begin position="368"/>
        <end position="383"/>
    </location>
</feature>
<dbReference type="InterPro" id="IPR017441">
    <property type="entry name" value="Protein_kinase_ATP_BS"/>
</dbReference>
<evidence type="ECO:0000256" key="5">
    <source>
        <dbReference type="PROSITE-ProRule" id="PRU10141"/>
    </source>
</evidence>
<dbReference type="PROSITE" id="PS50011">
    <property type="entry name" value="PROTEIN_KINASE_DOM"/>
    <property type="match status" value="1"/>
</dbReference>
<accession>A0ABN2FLU0</accession>
<keyword evidence="2 5" id="KW-0547">Nucleotide-binding</keyword>
<feature type="domain" description="Protein kinase" evidence="7">
    <location>
        <begin position="26"/>
        <end position="286"/>
    </location>
</feature>
<protein>
    <recommendedName>
        <fullName evidence="7">Protein kinase domain-containing protein</fullName>
    </recommendedName>
</protein>
<feature type="region of interest" description="Disordered" evidence="6">
    <location>
        <begin position="441"/>
        <end position="467"/>
    </location>
</feature>
<dbReference type="InterPro" id="IPR000719">
    <property type="entry name" value="Prot_kinase_dom"/>
</dbReference>
<keyword evidence="3" id="KW-0418">Kinase</keyword>
<gene>
    <name evidence="8" type="ORF">GCM10009733_055320</name>
</gene>
<dbReference type="InterPro" id="IPR011009">
    <property type="entry name" value="Kinase-like_dom_sf"/>
</dbReference>